<organism evidence="16 17">
    <name type="scientific">Nyctereutes procyonoides</name>
    <name type="common">Raccoon dog</name>
    <name type="synonym">Canis procyonoides</name>
    <dbReference type="NCBI Taxonomy" id="34880"/>
    <lineage>
        <taxon>Eukaryota</taxon>
        <taxon>Metazoa</taxon>
        <taxon>Chordata</taxon>
        <taxon>Craniata</taxon>
        <taxon>Vertebrata</taxon>
        <taxon>Euteleostomi</taxon>
        <taxon>Mammalia</taxon>
        <taxon>Eutheria</taxon>
        <taxon>Laurasiatheria</taxon>
        <taxon>Carnivora</taxon>
        <taxon>Caniformia</taxon>
        <taxon>Canidae</taxon>
        <taxon>Nyctereutes</taxon>
    </lineage>
</organism>
<evidence type="ECO:0000256" key="1">
    <source>
        <dbReference type="ARBA" id="ARBA00004120"/>
    </source>
</evidence>
<evidence type="ECO:0000313" key="17">
    <source>
        <dbReference type="Proteomes" id="UP000645828"/>
    </source>
</evidence>
<gene>
    <name evidence="16" type="ORF">NYPRO_LOCUS14391</name>
</gene>
<dbReference type="GO" id="GO:0005634">
    <property type="term" value="C:nucleus"/>
    <property type="evidence" value="ECO:0007669"/>
    <property type="project" value="UniProtKB-SubCell"/>
</dbReference>
<evidence type="ECO:0000256" key="13">
    <source>
        <dbReference type="RuleBase" id="RU367099"/>
    </source>
</evidence>
<accession>A0A811Z480</accession>
<keyword evidence="9 13" id="KW-0206">Cytoskeleton</keyword>
<keyword evidence="8 13" id="KW-0496">Mitochondrion</keyword>
<dbReference type="GO" id="GO:0051457">
    <property type="term" value="P:maintenance of protein location in nucleus"/>
    <property type="evidence" value="ECO:0007669"/>
    <property type="project" value="TreeGrafter"/>
</dbReference>
<name>A0A811Z480_NYCPR</name>
<keyword evidence="10 13" id="KW-0539">Nucleus</keyword>
<evidence type="ECO:0000256" key="5">
    <source>
        <dbReference type="ARBA" id="ARBA00014849"/>
    </source>
</evidence>
<evidence type="ECO:0000256" key="12">
    <source>
        <dbReference type="ARBA" id="ARBA00025341"/>
    </source>
</evidence>
<dbReference type="GO" id="GO:0005813">
    <property type="term" value="C:centrosome"/>
    <property type="evidence" value="ECO:0007669"/>
    <property type="project" value="UniProtKB-SubCell"/>
</dbReference>
<evidence type="ECO:0000256" key="9">
    <source>
        <dbReference type="ARBA" id="ARBA00023212"/>
    </source>
</evidence>
<evidence type="ECO:0000256" key="8">
    <source>
        <dbReference type="ARBA" id="ARBA00023128"/>
    </source>
</evidence>
<evidence type="ECO:0000256" key="3">
    <source>
        <dbReference type="ARBA" id="ARBA00004300"/>
    </source>
</evidence>
<dbReference type="InterPro" id="IPR023379">
    <property type="entry name" value="BART_dom"/>
</dbReference>
<comment type="function">
    <text evidence="12 13">Together with ARL2, plays a role in the nuclear translocation, retention and transcriptional activity of STAT3. May play a role as an effector of ARL2.</text>
</comment>
<proteinExistence type="inferred from homology"/>
<dbReference type="PANTHER" id="PTHR15487:SF4">
    <property type="entry name" value="ADP-RIBOSYLATION FACTOR-LIKE PROTEIN 2-BINDING PROTEIN"/>
    <property type="match status" value="1"/>
</dbReference>
<protein>
    <recommendedName>
        <fullName evidence="5 13">ADP-ribosylation factor-like protein 2-binding protein</fullName>
        <shortName evidence="13">ARF-like 2-binding protein</shortName>
    </recommendedName>
</protein>
<feature type="domain" description="BART" evidence="15">
    <location>
        <begin position="26"/>
        <end position="123"/>
    </location>
</feature>
<keyword evidence="11 13" id="KW-0966">Cell projection</keyword>
<dbReference type="EMBL" id="CAJHUB010000753">
    <property type="protein sequence ID" value="CAD7681599.1"/>
    <property type="molecule type" value="Genomic_DNA"/>
</dbReference>
<dbReference type="Pfam" id="PF11527">
    <property type="entry name" value="ARL2_Bind_BART"/>
    <property type="match status" value="1"/>
</dbReference>
<comment type="similarity">
    <text evidence="4 13">Belongs to the ARL2BP family.</text>
</comment>
<dbReference type="InterPro" id="IPR038849">
    <property type="entry name" value="ARL2BP"/>
</dbReference>
<reference evidence="16" key="1">
    <citation type="submission" date="2020-12" db="EMBL/GenBank/DDBJ databases">
        <authorList>
            <consortium name="Molecular Ecology Group"/>
        </authorList>
    </citation>
    <scope>NUCLEOTIDE SEQUENCE</scope>
    <source>
        <strain evidence="16">TBG_1078</strain>
    </source>
</reference>
<evidence type="ECO:0000313" key="16">
    <source>
        <dbReference type="EMBL" id="CAD7681599.1"/>
    </source>
</evidence>
<keyword evidence="17" id="KW-1185">Reference proteome</keyword>
<dbReference type="InterPro" id="IPR042541">
    <property type="entry name" value="BART_sf"/>
</dbReference>
<evidence type="ECO:0000256" key="2">
    <source>
        <dbReference type="ARBA" id="ARBA00004123"/>
    </source>
</evidence>
<dbReference type="Gene3D" id="1.20.1520.10">
    <property type="entry name" value="ADP-ribosylation factor-like 2-binding protein, domain"/>
    <property type="match status" value="1"/>
</dbReference>
<keyword evidence="6 13" id="KW-0963">Cytoplasm</keyword>
<sequence length="194" mass="21723">MSQIDEESKQYHIFSSSISSISEGQFGAVVGSTQDVVMDAEFQVLLRNLMDRYYQEVENELTYTLACNEYLSLVEKYIEEQLLAWIPKFNKAASIATAQHREDEVANDLFNMLFTFTDFLAFRCQGLALSSGLGVTSLCKSSPMAPFPRAISSTSSHLPQWRPPGQGGIKSGEASAPGDWRTHLERLAPFYRGY</sequence>
<dbReference type="GO" id="GO:0005929">
    <property type="term" value="C:cilium"/>
    <property type="evidence" value="ECO:0007669"/>
    <property type="project" value="UniProtKB-UniRule"/>
</dbReference>
<dbReference type="GO" id="GO:0005758">
    <property type="term" value="C:mitochondrial intermembrane space"/>
    <property type="evidence" value="ECO:0007669"/>
    <property type="project" value="UniProtKB-SubCell"/>
</dbReference>
<dbReference type="PANTHER" id="PTHR15487">
    <property type="entry name" value="ADP-RIBOSYLATION FACTOR-LIKE PROTEIN 2-BINDING PROTEIN"/>
    <property type="match status" value="1"/>
</dbReference>
<comment type="subcellular location">
    <subcellularLocation>
        <location evidence="1 13">Cytoplasm</location>
        <location evidence="1 13">Cytoskeleton</location>
        <location evidence="1 13">Cilium basal body</location>
    </subcellularLocation>
    <subcellularLocation>
        <location evidence="3 13">Cytoplasm</location>
        <location evidence="3 13">Cytoskeleton</location>
        <location evidence="3 13">Microtubule organizing center</location>
        <location evidence="3 13">Centrosome</location>
    </subcellularLocation>
    <subcellularLocation>
        <location evidence="13">Cytoplasm</location>
    </subcellularLocation>
    <subcellularLocation>
        <location evidence="2 13">Nucleus</location>
    </subcellularLocation>
    <subcellularLocation>
        <location evidence="13">Mitochondrion intermembrane space</location>
    </subcellularLocation>
</comment>
<evidence type="ECO:0000256" key="11">
    <source>
        <dbReference type="ARBA" id="ARBA00023273"/>
    </source>
</evidence>
<comment type="caution">
    <text evidence="16">The sequence shown here is derived from an EMBL/GenBank/DDBJ whole genome shotgun (WGS) entry which is preliminary data.</text>
</comment>
<evidence type="ECO:0000256" key="7">
    <source>
        <dbReference type="ARBA" id="ARBA00023069"/>
    </source>
</evidence>
<dbReference type="AlphaFoldDB" id="A0A811Z480"/>
<feature type="region of interest" description="Disordered" evidence="14">
    <location>
        <begin position="154"/>
        <end position="177"/>
    </location>
</feature>
<keyword evidence="7 13" id="KW-0969">Cilium</keyword>
<dbReference type="Proteomes" id="UP000645828">
    <property type="component" value="Unassembled WGS sequence"/>
</dbReference>
<evidence type="ECO:0000259" key="15">
    <source>
        <dbReference type="Pfam" id="PF11527"/>
    </source>
</evidence>
<evidence type="ECO:0000256" key="14">
    <source>
        <dbReference type="SAM" id="MobiDB-lite"/>
    </source>
</evidence>
<evidence type="ECO:0000256" key="4">
    <source>
        <dbReference type="ARBA" id="ARBA00009880"/>
    </source>
</evidence>
<evidence type="ECO:0000256" key="10">
    <source>
        <dbReference type="ARBA" id="ARBA00023242"/>
    </source>
</evidence>
<evidence type="ECO:0000256" key="6">
    <source>
        <dbReference type="ARBA" id="ARBA00022490"/>
    </source>
</evidence>